<gene>
    <name evidence="3" type="ORF">P280DRAFT_155891</name>
</gene>
<keyword evidence="4" id="KW-1185">Reference proteome</keyword>
<feature type="compositionally biased region" description="Low complexity" evidence="1">
    <location>
        <begin position="143"/>
        <end position="164"/>
    </location>
</feature>
<feature type="region of interest" description="Disordered" evidence="1">
    <location>
        <begin position="120"/>
        <end position="168"/>
    </location>
</feature>
<name>A0A6A6RPB9_9PLEO</name>
<protein>
    <recommendedName>
        <fullName evidence="5">GPI anchored cell wall protein</fullName>
    </recommendedName>
</protein>
<dbReference type="Proteomes" id="UP000799753">
    <property type="component" value="Unassembled WGS sequence"/>
</dbReference>
<reference evidence="3" key="1">
    <citation type="journal article" date="2020" name="Stud. Mycol.">
        <title>101 Dothideomycetes genomes: a test case for predicting lifestyles and emergence of pathogens.</title>
        <authorList>
            <person name="Haridas S."/>
            <person name="Albert R."/>
            <person name="Binder M."/>
            <person name="Bloem J."/>
            <person name="Labutti K."/>
            <person name="Salamov A."/>
            <person name="Andreopoulos B."/>
            <person name="Baker S."/>
            <person name="Barry K."/>
            <person name="Bills G."/>
            <person name="Bluhm B."/>
            <person name="Cannon C."/>
            <person name="Castanera R."/>
            <person name="Culley D."/>
            <person name="Daum C."/>
            <person name="Ezra D."/>
            <person name="Gonzalez J."/>
            <person name="Henrissat B."/>
            <person name="Kuo A."/>
            <person name="Liang C."/>
            <person name="Lipzen A."/>
            <person name="Lutzoni F."/>
            <person name="Magnuson J."/>
            <person name="Mondo S."/>
            <person name="Nolan M."/>
            <person name="Ohm R."/>
            <person name="Pangilinan J."/>
            <person name="Park H.-J."/>
            <person name="Ramirez L."/>
            <person name="Alfaro M."/>
            <person name="Sun H."/>
            <person name="Tritt A."/>
            <person name="Yoshinaga Y."/>
            <person name="Zwiers L.-H."/>
            <person name="Turgeon B."/>
            <person name="Goodwin S."/>
            <person name="Spatafora J."/>
            <person name="Crous P."/>
            <person name="Grigoriev I."/>
        </authorList>
    </citation>
    <scope>NUCLEOTIDE SEQUENCE</scope>
    <source>
        <strain evidence="3">CBS 473.64</strain>
    </source>
</reference>
<evidence type="ECO:0000256" key="2">
    <source>
        <dbReference type="SAM" id="SignalP"/>
    </source>
</evidence>
<feature type="compositionally biased region" description="Polar residues" evidence="1">
    <location>
        <begin position="122"/>
        <end position="142"/>
    </location>
</feature>
<evidence type="ECO:0000313" key="3">
    <source>
        <dbReference type="EMBL" id="KAF2636343.1"/>
    </source>
</evidence>
<organism evidence="3 4">
    <name type="scientific">Massarina eburnea CBS 473.64</name>
    <dbReference type="NCBI Taxonomy" id="1395130"/>
    <lineage>
        <taxon>Eukaryota</taxon>
        <taxon>Fungi</taxon>
        <taxon>Dikarya</taxon>
        <taxon>Ascomycota</taxon>
        <taxon>Pezizomycotina</taxon>
        <taxon>Dothideomycetes</taxon>
        <taxon>Pleosporomycetidae</taxon>
        <taxon>Pleosporales</taxon>
        <taxon>Massarineae</taxon>
        <taxon>Massarinaceae</taxon>
        <taxon>Massarina</taxon>
    </lineage>
</organism>
<dbReference type="EMBL" id="MU006799">
    <property type="protein sequence ID" value="KAF2636343.1"/>
    <property type="molecule type" value="Genomic_DNA"/>
</dbReference>
<proteinExistence type="predicted"/>
<dbReference type="OrthoDB" id="5091764at2759"/>
<feature type="signal peptide" evidence="2">
    <location>
        <begin position="1"/>
        <end position="19"/>
    </location>
</feature>
<dbReference type="AlphaFoldDB" id="A0A6A6RPB9"/>
<evidence type="ECO:0008006" key="5">
    <source>
        <dbReference type="Google" id="ProtNLM"/>
    </source>
</evidence>
<sequence length="187" mass="18812">MKSFTTLFAAAALASSSLAATVKITQTECIQKDTKLEAFEVTLNTLFVQDLTSTCGLELLSADGADLAAIQCQAFKDPVGTVKGSAQFNQASPALISTNPVNIGSILCTVGSLLSRGYSPGPTGTASSNAPYPSTTGNSTVPAGNSTNPSATNSPPTPSNTNGPDSGAERMGLSFGVVAAGLAVFML</sequence>
<accession>A0A6A6RPB9</accession>
<keyword evidence="2" id="KW-0732">Signal</keyword>
<feature type="chain" id="PRO_5025443523" description="GPI anchored cell wall protein" evidence="2">
    <location>
        <begin position="20"/>
        <end position="187"/>
    </location>
</feature>
<evidence type="ECO:0000256" key="1">
    <source>
        <dbReference type="SAM" id="MobiDB-lite"/>
    </source>
</evidence>
<evidence type="ECO:0000313" key="4">
    <source>
        <dbReference type="Proteomes" id="UP000799753"/>
    </source>
</evidence>